<organism evidence="1 2">
    <name type="scientific">Thermodesulfobacterium commune DSM 2178</name>
    <dbReference type="NCBI Taxonomy" id="289377"/>
    <lineage>
        <taxon>Bacteria</taxon>
        <taxon>Pseudomonadati</taxon>
        <taxon>Thermodesulfobacteriota</taxon>
        <taxon>Thermodesulfobacteria</taxon>
        <taxon>Thermodesulfobacteriales</taxon>
        <taxon>Thermodesulfobacteriaceae</taxon>
        <taxon>Thermodesulfobacterium</taxon>
    </lineage>
</organism>
<dbReference type="STRING" id="289377.HL41_01735"/>
<dbReference type="eggNOG" id="ENOG5030PAQ">
    <property type="taxonomic scope" value="Bacteria"/>
</dbReference>
<dbReference type="HOGENOM" id="CLU_1244844_0_0_0"/>
<accession>A0A075WQR1</accession>
<dbReference type="OrthoDB" id="9809457at2"/>
<sequence>MYQKLEALRYLKSRQKTKDQSIFLSPDFNFLIFKAKDEHDEPPPDLPIHFSHFLSLYDKVKHQAFPVRLYLTKPAWVEILSTEGGATKEYFLYLEEKEKHLIDNRAIQSIPYEILNKLRNLPFEKASFTPPNKPKVYVYTHLWTVEWFDQTLMTLTFQEGFVHQHLVLQFDWMEGQVLIPSVNSACFGYRFYIDDPLILKAFETLWEISQSSKFTPEIFKNL</sequence>
<dbReference type="EMBL" id="CP008796">
    <property type="protein sequence ID" value="AIH03644.1"/>
    <property type="molecule type" value="Genomic_DNA"/>
</dbReference>
<name>A0A075WQR1_9BACT</name>
<evidence type="ECO:0000313" key="2">
    <source>
        <dbReference type="Proteomes" id="UP000028481"/>
    </source>
</evidence>
<dbReference type="KEGG" id="tcm:HL41_01735"/>
<gene>
    <name evidence="1" type="ORF">HL41_01735</name>
</gene>
<evidence type="ECO:0000313" key="1">
    <source>
        <dbReference type="EMBL" id="AIH03644.1"/>
    </source>
</evidence>
<protein>
    <submittedName>
        <fullName evidence="1">Uncharacterized protein</fullName>
    </submittedName>
</protein>
<dbReference type="Proteomes" id="UP000028481">
    <property type="component" value="Chromosome"/>
</dbReference>
<proteinExistence type="predicted"/>
<reference evidence="1 2" key="1">
    <citation type="journal article" date="2015" name="Genome Announc.">
        <title>Genome Sequence of a Sulfate-Reducing Thermophilic Bacterium, Thermodesulfobacterium commune DSM 2178T (Phylum Thermodesulfobacteria).</title>
        <authorList>
            <person name="Bhatnagar S."/>
            <person name="Badger J.H."/>
            <person name="Madupu R."/>
            <person name="Khouri H.M."/>
            <person name="O'Connor E.M."/>
            <person name="Robb F.T."/>
            <person name="Ward N.L."/>
            <person name="Eisen J.A."/>
        </authorList>
    </citation>
    <scope>NUCLEOTIDE SEQUENCE [LARGE SCALE GENOMIC DNA]</scope>
    <source>
        <strain evidence="1 2">DSM 2178</strain>
    </source>
</reference>
<keyword evidence="2" id="KW-1185">Reference proteome</keyword>
<dbReference type="AlphaFoldDB" id="A0A075WQR1"/>
<dbReference type="PaxDb" id="289377-HL41_01735"/>
<dbReference type="RefSeq" id="WP_038060040.1">
    <property type="nucleotide sequence ID" value="NZ_CP008796.1"/>
</dbReference>